<evidence type="ECO:0000313" key="2">
    <source>
        <dbReference type="EMBL" id="MBK1696238.1"/>
    </source>
</evidence>
<dbReference type="AlphaFoldDB" id="A0A934UYX8"/>
<proteinExistence type="predicted"/>
<dbReference type="Pfam" id="PF01381">
    <property type="entry name" value="HTH_3"/>
    <property type="match status" value="1"/>
</dbReference>
<dbReference type="SMART" id="SM00530">
    <property type="entry name" value="HTH_XRE"/>
    <property type="match status" value="1"/>
</dbReference>
<dbReference type="Gene3D" id="1.10.260.40">
    <property type="entry name" value="lambda repressor-like DNA-binding domains"/>
    <property type="match status" value="1"/>
</dbReference>
<dbReference type="GO" id="GO:0003677">
    <property type="term" value="F:DNA binding"/>
    <property type="evidence" value="ECO:0007669"/>
    <property type="project" value="InterPro"/>
</dbReference>
<reference evidence="2" key="1">
    <citation type="submission" date="2017-08" db="EMBL/GenBank/DDBJ databases">
        <authorList>
            <person name="Imhoff J.F."/>
            <person name="Rahn T."/>
            <person name="Kuenzel S."/>
            <person name="Neulinger S.C."/>
        </authorList>
    </citation>
    <scope>NUCLEOTIDE SEQUENCE</scope>
    <source>
        <strain evidence="2">DSM 9154</strain>
    </source>
</reference>
<comment type="caution">
    <text evidence="2">The sequence shown here is derived from an EMBL/GenBank/DDBJ whole genome shotgun (WGS) entry which is preliminary data.</text>
</comment>
<feature type="domain" description="HTH cro/C1-type" evidence="1">
    <location>
        <begin position="19"/>
        <end position="73"/>
    </location>
</feature>
<name>A0A934UYX8_9PROT</name>
<evidence type="ECO:0000313" key="3">
    <source>
        <dbReference type="Proteomes" id="UP000778970"/>
    </source>
</evidence>
<gene>
    <name evidence="2" type="ORF">CKO21_03155</name>
</gene>
<protein>
    <submittedName>
        <fullName evidence="2">Transcriptional regulator</fullName>
    </submittedName>
</protein>
<organism evidence="2 3">
    <name type="scientific">Rhodovibrio salinarum</name>
    <dbReference type="NCBI Taxonomy" id="1087"/>
    <lineage>
        <taxon>Bacteria</taxon>
        <taxon>Pseudomonadati</taxon>
        <taxon>Pseudomonadota</taxon>
        <taxon>Alphaproteobacteria</taxon>
        <taxon>Rhodospirillales</taxon>
        <taxon>Rhodovibrionaceae</taxon>
        <taxon>Rhodovibrio</taxon>
    </lineage>
</organism>
<sequence length="75" mass="8393">MPTASPVYLKTAGDIGKLVRARRCELGMTQDEFAGLANVGRRFLIELEKGKPTLQIDRVLSVLQVCGYDLYGHRR</sequence>
<reference evidence="2" key="2">
    <citation type="journal article" date="2020" name="Microorganisms">
        <title>Osmotic Adaptation and Compatible Solute Biosynthesis of Phototrophic Bacteria as Revealed from Genome Analyses.</title>
        <authorList>
            <person name="Imhoff J.F."/>
            <person name="Rahn T."/>
            <person name="Kunzel S."/>
            <person name="Keller A."/>
            <person name="Neulinger S.C."/>
        </authorList>
    </citation>
    <scope>NUCLEOTIDE SEQUENCE</scope>
    <source>
        <strain evidence="2">DSM 9154</strain>
    </source>
</reference>
<dbReference type="CDD" id="cd00093">
    <property type="entry name" value="HTH_XRE"/>
    <property type="match status" value="1"/>
</dbReference>
<dbReference type="PROSITE" id="PS50943">
    <property type="entry name" value="HTH_CROC1"/>
    <property type="match status" value="1"/>
</dbReference>
<dbReference type="Proteomes" id="UP000778970">
    <property type="component" value="Unassembled WGS sequence"/>
</dbReference>
<evidence type="ECO:0000259" key="1">
    <source>
        <dbReference type="PROSITE" id="PS50943"/>
    </source>
</evidence>
<dbReference type="InterPro" id="IPR001387">
    <property type="entry name" value="Cro/C1-type_HTH"/>
</dbReference>
<dbReference type="SUPFAM" id="SSF47413">
    <property type="entry name" value="lambda repressor-like DNA-binding domains"/>
    <property type="match status" value="1"/>
</dbReference>
<dbReference type="EMBL" id="NRRE01000012">
    <property type="protein sequence ID" value="MBK1696238.1"/>
    <property type="molecule type" value="Genomic_DNA"/>
</dbReference>
<accession>A0A934UYX8</accession>
<keyword evidence="3" id="KW-1185">Reference proteome</keyword>
<dbReference type="InterPro" id="IPR010982">
    <property type="entry name" value="Lambda_DNA-bd_dom_sf"/>
</dbReference>